<reference evidence="8 9" key="1">
    <citation type="submission" date="2018-12" db="EMBL/GenBank/DDBJ databases">
        <title>Sequencing of bacterial isolates from soil warming experiment in Harvard Forest, Massachusetts, USA.</title>
        <authorList>
            <person name="Deangelis K."/>
        </authorList>
    </citation>
    <scope>NUCLEOTIDE SEQUENCE [LARGE SCALE GENOMIC DNA]</scope>
    <source>
        <strain evidence="8 9">EB153</strain>
    </source>
</reference>
<dbReference type="GO" id="GO:0016020">
    <property type="term" value="C:membrane"/>
    <property type="evidence" value="ECO:0007669"/>
    <property type="project" value="UniProtKB-SubCell"/>
</dbReference>
<comment type="subcellular location">
    <subcellularLocation>
        <location evidence="1">Membrane</location>
        <topology evidence="1">Multi-pass membrane protein</topology>
    </subcellularLocation>
</comment>
<feature type="transmembrane region" description="Helical" evidence="6">
    <location>
        <begin position="134"/>
        <end position="152"/>
    </location>
</feature>
<protein>
    <submittedName>
        <fullName evidence="8">Drug/metabolite transporter (DMT)-like permease</fullName>
    </submittedName>
</protein>
<evidence type="ECO:0000256" key="1">
    <source>
        <dbReference type="ARBA" id="ARBA00004141"/>
    </source>
</evidence>
<dbReference type="SUPFAM" id="SSF103481">
    <property type="entry name" value="Multidrug resistance efflux transporter EmrE"/>
    <property type="match status" value="2"/>
</dbReference>
<dbReference type="InterPro" id="IPR050638">
    <property type="entry name" value="AA-Vitamin_Transporters"/>
</dbReference>
<evidence type="ECO:0000313" key="8">
    <source>
        <dbReference type="EMBL" id="RSL17848.1"/>
    </source>
</evidence>
<feature type="transmembrane region" description="Helical" evidence="6">
    <location>
        <begin position="226"/>
        <end position="248"/>
    </location>
</feature>
<feature type="transmembrane region" description="Helical" evidence="6">
    <location>
        <begin position="282"/>
        <end position="299"/>
    </location>
</feature>
<evidence type="ECO:0000256" key="6">
    <source>
        <dbReference type="SAM" id="Phobius"/>
    </source>
</evidence>
<feature type="transmembrane region" description="Helical" evidence="6">
    <location>
        <begin position="39"/>
        <end position="63"/>
    </location>
</feature>
<dbReference type="EMBL" id="RSDW01000001">
    <property type="protein sequence ID" value="RSL17848.1"/>
    <property type="molecule type" value="Genomic_DNA"/>
</dbReference>
<feature type="transmembrane region" description="Helical" evidence="6">
    <location>
        <begin position="75"/>
        <end position="93"/>
    </location>
</feature>
<keyword evidence="9" id="KW-1185">Reference proteome</keyword>
<evidence type="ECO:0000259" key="7">
    <source>
        <dbReference type="Pfam" id="PF00892"/>
    </source>
</evidence>
<sequence length="321" mass="34460">MKNMPRQRSAYTTQVLIAFGCVYFFWGSTYVAIRFGVEVLPPFLLASVRFLIAGPLMLALCVMRGMSLRLTRREFGLLAAIGILMLGGGNMGLVWCEQYLSSGLAALIIAVIPLYVAIFEALLPNGEGLRAKGWLGIVIGFAGLVVLLSPGLRESLHGDTRQLIGAAVALGCALSWTCGSVLARRAKLPVSPFVAAAWQMFFAGLFNACVTILVGGYRGGQWGVQAWASILYLVTFGSLVGYTAYIYLLEHVPVAKVATYAYINPVIAVILGAIFLRERFVAIEYVGMGAILLAVYLVTSSKLKSGAPTAETECVAVEREA</sequence>
<dbReference type="PANTHER" id="PTHR32322:SF2">
    <property type="entry name" value="EAMA DOMAIN-CONTAINING PROTEIN"/>
    <property type="match status" value="1"/>
</dbReference>
<comment type="similarity">
    <text evidence="2">Belongs to the EamA transporter family.</text>
</comment>
<feature type="domain" description="EamA" evidence="7">
    <location>
        <begin position="164"/>
        <end position="299"/>
    </location>
</feature>
<evidence type="ECO:0000256" key="4">
    <source>
        <dbReference type="ARBA" id="ARBA00022989"/>
    </source>
</evidence>
<name>A0A3R9QCD8_9BACT</name>
<dbReference type="Gene3D" id="1.10.3730.20">
    <property type="match status" value="1"/>
</dbReference>
<dbReference type="AlphaFoldDB" id="A0A3R9QCD8"/>
<feature type="transmembrane region" description="Helical" evidence="6">
    <location>
        <begin position="164"/>
        <end position="183"/>
    </location>
</feature>
<comment type="caution">
    <text evidence="8">The sequence shown here is derived from an EMBL/GenBank/DDBJ whole genome shotgun (WGS) entry which is preliminary data.</text>
</comment>
<dbReference type="InterPro" id="IPR037185">
    <property type="entry name" value="EmrE-like"/>
</dbReference>
<dbReference type="PANTHER" id="PTHR32322">
    <property type="entry name" value="INNER MEMBRANE TRANSPORTER"/>
    <property type="match status" value="1"/>
</dbReference>
<feature type="domain" description="EamA" evidence="7">
    <location>
        <begin position="21"/>
        <end position="148"/>
    </location>
</feature>
<feature type="transmembrane region" description="Helical" evidence="6">
    <location>
        <begin position="260"/>
        <end position="276"/>
    </location>
</feature>
<dbReference type="Pfam" id="PF00892">
    <property type="entry name" value="EamA"/>
    <property type="match status" value="2"/>
</dbReference>
<feature type="transmembrane region" description="Helical" evidence="6">
    <location>
        <begin position="195"/>
        <end position="214"/>
    </location>
</feature>
<organism evidence="8 9">
    <name type="scientific">Edaphobacter aggregans</name>
    <dbReference type="NCBI Taxonomy" id="570835"/>
    <lineage>
        <taxon>Bacteria</taxon>
        <taxon>Pseudomonadati</taxon>
        <taxon>Acidobacteriota</taxon>
        <taxon>Terriglobia</taxon>
        <taxon>Terriglobales</taxon>
        <taxon>Acidobacteriaceae</taxon>
        <taxon>Edaphobacter</taxon>
    </lineage>
</organism>
<accession>A0A3R9QCD8</accession>
<dbReference type="Proteomes" id="UP000269669">
    <property type="component" value="Unassembled WGS sequence"/>
</dbReference>
<dbReference type="InterPro" id="IPR000620">
    <property type="entry name" value="EamA_dom"/>
</dbReference>
<gene>
    <name evidence="8" type="ORF">EDE15_3397</name>
</gene>
<feature type="transmembrane region" description="Helical" evidence="6">
    <location>
        <begin position="99"/>
        <end position="122"/>
    </location>
</feature>
<keyword evidence="3 6" id="KW-0812">Transmembrane</keyword>
<evidence type="ECO:0000256" key="2">
    <source>
        <dbReference type="ARBA" id="ARBA00007362"/>
    </source>
</evidence>
<evidence type="ECO:0000313" key="9">
    <source>
        <dbReference type="Proteomes" id="UP000269669"/>
    </source>
</evidence>
<proteinExistence type="inferred from homology"/>
<dbReference type="PROSITE" id="PS51257">
    <property type="entry name" value="PROKAR_LIPOPROTEIN"/>
    <property type="match status" value="1"/>
</dbReference>
<evidence type="ECO:0000256" key="5">
    <source>
        <dbReference type="ARBA" id="ARBA00023136"/>
    </source>
</evidence>
<keyword evidence="4 6" id="KW-1133">Transmembrane helix</keyword>
<feature type="transmembrane region" description="Helical" evidence="6">
    <location>
        <begin position="12"/>
        <end position="33"/>
    </location>
</feature>
<keyword evidence="5 6" id="KW-0472">Membrane</keyword>
<evidence type="ECO:0000256" key="3">
    <source>
        <dbReference type="ARBA" id="ARBA00022692"/>
    </source>
</evidence>